<evidence type="ECO:0000313" key="2">
    <source>
        <dbReference type="EMBL" id="KVH87538.1"/>
    </source>
</evidence>
<evidence type="ECO:0000313" key="3">
    <source>
        <dbReference type="Proteomes" id="UP000243975"/>
    </source>
</evidence>
<dbReference type="Gramene" id="KVH87538">
    <property type="protein sequence ID" value="KVH87538"/>
    <property type="gene ID" value="Ccrd_025183"/>
</dbReference>
<sequence length="221" mass="25348">MGKTPYESFFHKKMRNAWLYILEPPSNPGKHVTMFMHSCVVGEYLFHDEKVCVLRDDSASNTLSSLSSNEEVIEDFPLVEWITMERGKSITNLKIRYAGEQIQQGKLSAMIRRKETEWKIDDFSQITIERGRSITNLNTLCRRTNQQGKTKGKIDDFFSQAVGRIKSVQRGRPRKSPKGSVFSFTPDSKKRRGRALQMSGTDTTSSNARRPLEDTRDQSMS</sequence>
<feature type="region of interest" description="Disordered" evidence="1">
    <location>
        <begin position="167"/>
        <end position="221"/>
    </location>
</feature>
<dbReference type="AlphaFoldDB" id="A0A103XB97"/>
<dbReference type="EMBL" id="LEKV01006095">
    <property type="protein sequence ID" value="KVH87538.1"/>
    <property type="molecule type" value="Genomic_DNA"/>
</dbReference>
<dbReference type="Proteomes" id="UP000243975">
    <property type="component" value="Unassembled WGS sequence"/>
</dbReference>
<proteinExistence type="predicted"/>
<feature type="compositionally biased region" description="Basic and acidic residues" evidence="1">
    <location>
        <begin position="210"/>
        <end position="221"/>
    </location>
</feature>
<feature type="compositionally biased region" description="Polar residues" evidence="1">
    <location>
        <begin position="198"/>
        <end position="208"/>
    </location>
</feature>
<evidence type="ECO:0000256" key="1">
    <source>
        <dbReference type="SAM" id="MobiDB-lite"/>
    </source>
</evidence>
<gene>
    <name evidence="2" type="ORF">Ccrd_025183</name>
</gene>
<reference evidence="2 3" key="1">
    <citation type="journal article" date="2016" name="Sci. Rep.">
        <title>The genome sequence of the outbreeding globe artichoke constructed de novo incorporating a phase-aware low-pass sequencing strategy of F1 progeny.</title>
        <authorList>
            <person name="Scaglione D."/>
            <person name="Reyes-Chin-Wo S."/>
            <person name="Acquadro A."/>
            <person name="Froenicke L."/>
            <person name="Portis E."/>
            <person name="Beitel C."/>
            <person name="Tirone M."/>
            <person name="Mauro R."/>
            <person name="Lo Monaco A."/>
            <person name="Mauromicale G."/>
            <person name="Faccioli P."/>
            <person name="Cattivelli L."/>
            <person name="Rieseberg L."/>
            <person name="Michelmore R."/>
            <person name="Lanteri S."/>
        </authorList>
    </citation>
    <scope>NUCLEOTIDE SEQUENCE [LARGE SCALE GENOMIC DNA]</scope>
    <source>
        <strain evidence="2">2C</strain>
    </source>
</reference>
<organism evidence="2 3">
    <name type="scientific">Cynara cardunculus var. scolymus</name>
    <name type="common">Globe artichoke</name>
    <name type="synonym">Cynara scolymus</name>
    <dbReference type="NCBI Taxonomy" id="59895"/>
    <lineage>
        <taxon>Eukaryota</taxon>
        <taxon>Viridiplantae</taxon>
        <taxon>Streptophyta</taxon>
        <taxon>Embryophyta</taxon>
        <taxon>Tracheophyta</taxon>
        <taxon>Spermatophyta</taxon>
        <taxon>Magnoliopsida</taxon>
        <taxon>eudicotyledons</taxon>
        <taxon>Gunneridae</taxon>
        <taxon>Pentapetalae</taxon>
        <taxon>asterids</taxon>
        <taxon>campanulids</taxon>
        <taxon>Asterales</taxon>
        <taxon>Asteraceae</taxon>
        <taxon>Carduoideae</taxon>
        <taxon>Cardueae</taxon>
        <taxon>Carduinae</taxon>
        <taxon>Cynara</taxon>
    </lineage>
</organism>
<feature type="compositionally biased region" description="Basic residues" evidence="1">
    <location>
        <begin position="167"/>
        <end position="177"/>
    </location>
</feature>
<protein>
    <submittedName>
        <fullName evidence="2">Uncharacterized protein</fullName>
    </submittedName>
</protein>
<keyword evidence="3" id="KW-1185">Reference proteome</keyword>
<comment type="caution">
    <text evidence="2">The sequence shown here is derived from an EMBL/GenBank/DDBJ whole genome shotgun (WGS) entry which is preliminary data.</text>
</comment>
<name>A0A103XB97_CYNCS</name>
<accession>A0A103XB97</accession>